<evidence type="ECO:0000313" key="7">
    <source>
        <dbReference type="EMBL" id="SFT77990.1"/>
    </source>
</evidence>
<reference evidence="8" key="1">
    <citation type="submission" date="2016-10" db="EMBL/GenBank/DDBJ databases">
        <authorList>
            <person name="Varghese N."/>
            <person name="Submissions S."/>
        </authorList>
    </citation>
    <scope>NUCLEOTIDE SEQUENCE [LARGE SCALE GENOMIC DNA]</scope>
    <source>
        <strain evidence="8">DSM 23445</strain>
    </source>
</reference>
<dbReference type="PANTHER" id="PTHR13393">
    <property type="entry name" value="SAM-DEPENDENT METHYLTRANSFERASE"/>
    <property type="match status" value="1"/>
</dbReference>
<dbReference type="InterPro" id="IPR016909">
    <property type="entry name" value="rRNA_lsu_MeTfrase_F"/>
</dbReference>
<dbReference type="PROSITE" id="PS00092">
    <property type="entry name" value="N6_MTASE"/>
    <property type="match status" value="1"/>
</dbReference>
<dbReference type="GO" id="GO:0070475">
    <property type="term" value="P:rRNA base methylation"/>
    <property type="evidence" value="ECO:0007669"/>
    <property type="project" value="TreeGrafter"/>
</dbReference>
<protein>
    <recommendedName>
        <fullName evidence="6">Ribosomal RNA large subunit methyltransferase F</fullName>
        <ecNumber evidence="6">2.1.1.181</ecNumber>
    </recommendedName>
    <alternativeName>
        <fullName evidence="6">23S rRNA mA1618 methyltransferase</fullName>
    </alternativeName>
    <alternativeName>
        <fullName evidence="6">rRNA adenine N-6-methyltransferase</fullName>
    </alternativeName>
</protein>
<dbReference type="InterPro" id="IPR029063">
    <property type="entry name" value="SAM-dependent_MTases_sf"/>
</dbReference>
<evidence type="ECO:0000256" key="6">
    <source>
        <dbReference type="HAMAP-Rule" id="MF_01848"/>
    </source>
</evidence>
<evidence type="ECO:0000256" key="1">
    <source>
        <dbReference type="ARBA" id="ARBA00022490"/>
    </source>
</evidence>
<dbReference type="Proteomes" id="UP000199673">
    <property type="component" value="Unassembled WGS sequence"/>
</dbReference>
<keyword evidence="5 6" id="KW-0949">S-adenosyl-L-methionine</keyword>
<evidence type="ECO:0000313" key="8">
    <source>
        <dbReference type="Proteomes" id="UP000199673"/>
    </source>
</evidence>
<dbReference type="AlphaFoldDB" id="A0A1I7AST5"/>
<keyword evidence="3 6" id="KW-0489">Methyltransferase</keyword>
<dbReference type="EMBL" id="FPBF01000002">
    <property type="protein sequence ID" value="SFT77990.1"/>
    <property type="molecule type" value="Genomic_DNA"/>
</dbReference>
<sequence length="322" mass="36754">MKLIKVKETKQVKTDLHPNNLHRERYDFPSLISTLPDLGKFVSENKYGDLSIDFADPKAVKELNRALLKHFYHISEWDIPAGFLCPPIPGRADYLHYLADLLSESNAGKLPTGEKINALDIGVGANCIYPLLGSTVYKWNFIGSEIDPKALDAAQDNLYSNPQFRGKVTLRLQENSKEILTGIVKSDDVFDLVICNPPFHESQEAALAGSTRKVKNLKGKVDKKITLNFGGQSNELWCEGGELAFIHKMIRESVTFKFNCFWFTSLVSKEEHLKELVLALKKARVSDRKIIQMTHGNKKTRFIAWTFLNSEQQENWRKRRWS</sequence>
<evidence type="ECO:0000256" key="5">
    <source>
        <dbReference type="ARBA" id="ARBA00022691"/>
    </source>
</evidence>
<name>A0A1I7AST5_9BACT</name>
<dbReference type="InterPro" id="IPR002052">
    <property type="entry name" value="DNA_methylase_N6_adenine_CS"/>
</dbReference>
<evidence type="ECO:0000256" key="2">
    <source>
        <dbReference type="ARBA" id="ARBA00022552"/>
    </source>
</evidence>
<dbReference type="PIRSF" id="PIRSF029038">
    <property type="entry name" value="Mtase_YbiN_prd"/>
    <property type="match status" value="1"/>
</dbReference>
<dbReference type="EC" id="2.1.1.181" evidence="6"/>
<keyword evidence="1 6" id="KW-0963">Cytoplasm</keyword>
<comment type="catalytic activity">
    <reaction evidence="6">
        <text>adenosine(1618) in 23S rRNA + S-adenosyl-L-methionine = N(6)-methyladenosine(1618) in 23S rRNA + S-adenosyl-L-homocysteine + H(+)</text>
        <dbReference type="Rhea" id="RHEA:16497"/>
        <dbReference type="Rhea" id="RHEA-COMP:10229"/>
        <dbReference type="Rhea" id="RHEA-COMP:10231"/>
        <dbReference type="ChEBI" id="CHEBI:15378"/>
        <dbReference type="ChEBI" id="CHEBI:57856"/>
        <dbReference type="ChEBI" id="CHEBI:59789"/>
        <dbReference type="ChEBI" id="CHEBI:74411"/>
        <dbReference type="ChEBI" id="CHEBI:74449"/>
        <dbReference type="EC" id="2.1.1.181"/>
    </reaction>
</comment>
<dbReference type="CDD" id="cd02440">
    <property type="entry name" value="AdoMet_MTases"/>
    <property type="match status" value="1"/>
</dbReference>
<evidence type="ECO:0000256" key="4">
    <source>
        <dbReference type="ARBA" id="ARBA00022679"/>
    </source>
</evidence>
<accession>A0A1I7AST5</accession>
<comment type="similarity">
    <text evidence="6">Belongs to the methyltransferase superfamily. METTL16/RlmF family.</text>
</comment>
<dbReference type="GO" id="GO:0052907">
    <property type="term" value="F:23S rRNA (adenine(1618)-N(6))-methyltransferase activity"/>
    <property type="evidence" value="ECO:0007669"/>
    <property type="project" value="UniProtKB-EC"/>
</dbReference>
<dbReference type="NCBIfam" id="NF008725">
    <property type="entry name" value="PRK11727.1"/>
    <property type="match status" value="1"/>
</dbReference>
<dbReference type="InterPro" id="IPR010286">
    <property type="entry name" value="METTL16/RlmF"/>
</dbReference>
<dbReference type="Gene3D" id="3.40.50.150">
    <property type="entry name" value="Vaccinia Virus protein VP39"/>
    <property type="match status" value="1"/>
</dbReference>
<evidence type="ECO:0000256" key="3">
    <source>
        <dbReference type="ARBA" id="ARBA00022603"/>
    </source>
</evidence>
<keyword evidence="4 6" id="KW-0808">Transferase</keyword>
<keyword evidence="8" id="KW-1185">Reference proteome</keyword>
<dbReference type="GO" id="GO:0005737">
    <property type="term" value="C:cytoplasm"/>
    <property type="evidence" value="ECO:0007669"/>
    <property type="project" value="UniProtKB-SubCell"/>
</dbReference>
<proteinExistence type="inferred from homology"/>
<dbReference type="HAMAP" id="MF_01848">
    <property type="entry name" value="23SrRNA_methyltr_F"/>
    <property type="match status" value="1"/>
</dbReference>
<gene>
    <name evidence="6" type="primary">rlmF</name>
    <name evidence="7" type="ORF">SAMN04489724_2179</name>
</gene>
<dbReference type="Pfam" id="PF05971">
    <property type="entry name" value="Methyltransf_10"/>
    <property type="match status" value="1"/>
</dbReference>
<dbReference type="SUPFAM" id="SSF53335">
    <property type="entry name" value="S-adenosyl-L-methionine-dependent methyltransferases"/>
    <property type="match status" value="1"/>
</dbReference>
<comment type="subcellular location">
    <subcellularLocation>
        <location evidence="6">Cytoplasm</location>
    </subcellularLocation>
</comment>
<dbReference type="STRING" id="305507.SAMN04489724_2179"/>
<dbReference type="PANTHER" id="PTHR13393:SF0">
    <property type="entry name" value="RNA N6-ADENOSINE-METHYLTRANSFERASE METTL16"/>
    <property type="match status" value="1"/>
</dbReference>
<keyword evidence="2 6" id="KW-0698">rRNA processing</keyword>
<organism evidence="7 8">
    <name type="scientific">Algoriphagus locisalis</name>
    <dbReference type="NCBI Taxonomy" id="305507"/>
    <lineage>
        <taxon>Bacteria</taxon>
        <taxon>Pseudomonadati</taxon>
        <taxon>Bacteroidota</taxon>
        <taxon>Cytophagia</taxon>
        <taxon>Cytophagales</taxon>
        <taxon>Cyclobacteriaceae</taxon>
        <taxon>Algoriphagus</taxon>
    </lineage>
</organism>
<dbReference type="GO" id="GO:0003676">
    <property type="term" value="F:nucleic acid binding"/>
    <property type="evidence" value="ECO:0007669"/>
    <property type="project" value="InterPro"/>
</dbReference>
<comment type="function">
    <text evidence="6">Specifically methylates the adenine in position 1618 of 23S rRNA.</text>
</comment>